<dbReference type="GeneID" id="27672960"/>
<feature type="transmembrane region" description="Helical" evidence="5">
    <location>
        <begin position="46"/>
        <end position="65"/>
    </location>
</feature>
<keyword evidence="3 5" id="KW-1133">Transmembrane helix</keyword>
<feature type="transmembrane region" description="Helical" evidence="5">
    <location>
        <begin position="20"/>
        <end position="39"/>
    </location>
</feature>
<dbReference type="AlphaFoldDB" id="A0A0A2IZA9"/>
<dbReference type="OrthoDB" id="3358017at2759"/>
<feature type="transmembrane region" description="Helical" evidence="5">
    <location>
        <begin position="155"/>
        <end position="177"/>
    </location>
</feature>
<evidence type="ECO:0000256" key="5">
    <source>
        <dbReference type="SAM" id="Phobius"/>
    </source>
</evidence>
<dbReference type="Proteomes" id="UP000030143">
    <property type="component" value="Unassembled WGS sequence"/>
</dbReference>
<dbReference type="STRING" id="27334.A0A0A2IZA9"/>
<sequence length="282" mass="31516">MAELKPYRGGYYLWKYLPSIPAAVIFLVLFAAATTFHFWKLHRTKAWFCLAFSIGGLFEVIGYAARVAAHNSTDSVIVFAIQNVFLLLGPTLFAASVYMTLARIICSVHAEKHSLVRIKWLTKIFVMGDVVSFLVQGGASGLMATGNNQKMGSNIVVAGLVIQVIMFGLFIVTSIVFEVRMRRSPPAEAFDEGINWMRHLRTLYAVSALILVRSIFRVVEYAAGNDGYPLTHEWMLYVFDSVLMIISMLIWGIWHPGTLPRLTVSDQETVTEVAADLELKQS</sequence>
<keyword evidence="7" id="KW-1185">Reference proteome</keyword>
<feature type="transmembrane region" description="Helical" evidence="5">
    <location>
        <begin position="234"/>
        <end position="254"/>
    </location>
</feature>
<evidence type="ECO:0000256" key="4">
    <source>
        <dbReference type="ARBA" id="ARBA00023136"/>
    </source>
</evidence>
<evidence type="ECO:0000256" key="2">
    <source>
        <dbReference type="ARBA" id="ARBA00022692"/>
    </source>
</evidence>
<name>A0A0A2IZA9_PENEN</name>
<dbReference type="RefSeq" id="XP_016598977.1">
    <property type="nucleotide sequence ID" value="XM_016737541.1"/>
</dbReference>
<protein>
    <submittedName>
        <fullName evidence="6">RTA-like protein</fullName>
    </submittedName>
</protein>
<evidence type="ECO:0000313" key="6">
    <source>
        <dbReference type="EMBL" id="KGO57289.1"/>
    </source>
</evidence>
<keyword evidence="4 5" id="KW-0472">Membrane</keyword>
<dbReference type="Pfam" id="PF04479">
    <property type="entry name" value="RTA1"/>
    <property type="match status" value="1"/>
</dbReference>
<evidence type="ECO:0000313" key="7">
    <source>
        <dbReference type="Proteomes" id="UP000030143"/>
    </source>
</evidence>
<gene>
    <name evidence="6" type="ORF">PEX2_002630</name>
</gene>
<feature type="transmembrane region" description="Helical" evidence="5">
    <location>
        <begin position="203"/>
        <end position="222"/>
    </location>
</feature>
<comment type="caution">
    <text evidence="6">The sequence shown here is derived from an EMBL/GenBank/DDBJ whole genome shotgun (WGS) entry which is preliminary data.</text>
</comment>
<feature type="transmembrane region" description="Helical" evidence="5">
    <location>
        <begin position="120"/>
        <end position="143"/>
    </location>
</feature>
<keyword evidence="2 5" id="KW-0812">Transmembrane</keyword>
<dbReference type="GO" id="GO:0016020">
    <property type="term" value="C:membrane"/>
    <property type="evidence" value="ECO:0007669"/>
    <property type="project" value="UniProtKB-SubCell"/>
</dbReference>
<dbReference type="PhylomeDB" id="A0A0A2IZA9"/>
<evidence type="ECO:0000256" key="1">
    <source>
        <dbReference type="ARBA" id="ARBA00004141"/>
    </source>
</evidence>
<feature type="transmembrane region" description="Helical" evidence="5">
    <location>
        <begin position="77"/>
        <end position="99"/>
    </location>
</feature>
<dbReference type="PANTHER" id="PTHR31465">
    <property type="entry name" value="PROTEIN RTA1-RELATED"/>
    <property type="match status" value="1"/>
</dbReference>
<reference evidence="6 7" key="1">
    <citation type="journal article" date="2015" name="Mol. Plant Microbe Interact.">
        <title>Genome, transcriptome, and functional analyses of Penicillium expansum provide new insights into secondary metabolism and pathogenicity.</title>
        <authorList>
            <person name="Ballester A.R."/>
            <person name="Marcet-Houben M."/>
            <person name="Levin E."/>
            <person name="Sela N."/>
            <person name="Selma-Lazaro C."/>
            <person name="Carmona L."/>
            <person name="Wisniewski M."/>
            <person name="Droby S."/>
            <person name="Gonzalez-Candelas L."/>
            <person name="Gabaldon T."/>
        </authorList>
    </citation>
    <scope>NUCLEOTIDE SEQUENCE [LARGE SCALE GENOMIC DNA]</scope>
    <source>
        <strain evidence="6 7">MD-8</strain>
    </source>
</reference>
<organism evidence="6 7">
    <name type="scientific">Penicillium expansum</name>
    <name type="common">Blue mold rot fungus</name>
    <dbReference type="NCBI Taxonomy" id="27334"/>
    <lineage>
        <taxon>Eukaryota</taxon>
        <taxon>Fungi</taxon>
        <taxon>Dikarya</taxon>
        <taxon>Ascomycota</taxon>
        <taxon>Pezizomycotina</taxon>
        <taxon>Eurotiomycetes</taxon>
        <taxon>Eurotiomycetidae</taxon>
        <taxon>Eurotiales</taxon>
        <taxon>Aspergillaceae</taxon>
        <taxon>Penicillium</taxon>
    </lineage>
</organism>
<evidence type="ECO:0000256" key="3">
    <source>
        <dbReference type="ARBA" id="ARBA00022989"/>
    </source>
</evidence>
<accession>A0A0A2IZA9</accession>
<proteinExistence type="predicted"/>
<comment type="subcellular location">
    <subcellularLocation>
        <location evidence="1">Membrane</location>
        <topology evidence="1">Multi-pass membrane protein</topology>
    </subcellularLocation>
</comment>
<dbReference type="HOGENOM" id="CLU_033465_3_1_1"/>
<dbReference type="PANTHER" id="PTHR31465:SF27">
    <property type="entry name" value="DOMAIN PROTEIN, PUTATIVE (AFU_ORTHOLOGUE AFUA_3G01030)-RELATED"/>
    <property type="match status" value="1"/>
</dbReference>
<dbReference type="EMBL" id="JQFZ01000150">
    <property type="protein sequence ID" value="KGO57289.1"/>
    <property type="molecule type" value="Genomic_DNA"/>
</dbReference>
<dbReference type="InterPro" id="IPR007568">
    <property type="entry name" value="RTA1"/>
</dbReference>
<dbReference type="VEuPathDB" id="FungiDB:PEXP_061080"/>